<dbReference type="PANTHER" id="PTHR44757:SF2">
    <property type="entry name" value="BIOFILM ARCHITECTURE MAINTENANCE PROTEIN MBAA"/>
    <property type="match status" value="1"/>
</dbReference>
<dbReference type="OrthoDB" id="9814202at2"/>
<evidence type="ECO:0000313" key="4">
    <source>
        <dbReference type="Proteomes" id="UP000289411"/>
    </source>
</evidence>
<dbReference type="InterPro" id="IPR052155">
    <property type="entry name" value="Biofilm_reg_signaling"/>
</dbReference>
<dbReference type="PANTHER" id="PTHR44757">
    <property type="entry name" value="DIGUANYLATE CYCLASE DGCP"/>
    <property type="match status" value="1"/>
</dbReference>
<dbReference type="CDD" id="cd01949">
    <property type="entry name" value="GGDEF"/>
    <property type="match status" value="1"/>
</dbReference>
<evidence type="ECO:0000313" key="3">
    <source>
        <dbReference type="EMBL" id="RYB04188.1"/>
    </source>
</evidence>
<dbReference type="SUPFAM" id="SSF141868">
    <property type="entry name" value="EAL domain-like"/>
    <property type="match status" value="1"/>
</dbReference>
<dbReference type="InterPro" id="IPR000160">
    <property type="entry name" value="GGDEF_dom"/>
</dbReference>
<dbReference type="PROSITE" id="PS50887">
    <property type="entry name" value="GGDEF"/>
    <property type="match status" value="1"/>
</dbReference>
<sequence>MHGVIPVLGDGEVLHGAGPGGVAAASLPDAAALSAYVESLRHGLILVGQDGRVALCSREAHRLLGIAVGIRVVGRPVLRLLGPPAGGRDDRRRLAAHLRHALRGREPVSFDAALGPMPVSLDLSPLPDGGWSVAIEEAASRAAARRAAAGGSEDTLTGLANRAAFGRRLEEAHAGLSRTGTPFAVLAIDLDRFKHVNDTLGHELGDAVLRVVAQRLRAVVRDGDCAARLGGDEFAVLQVGVADAGEAEVLARRIVDLLGRAYVVQGHLVAIGASVGISLAGPDAVPPEHLLRHADLALYRAKADGRDTFRFFEPVMDERLRARRELELDLRKALALRQFELHFQPQMNLSTDRLVGCEALIRWRHPTRGMVSPAEFIPLAEETGLIVPIGEWVVRTACREAVLWPESLSVAVNLSPAQFKSRKLVEVVASALSSSGLAPRRLELEITEGVLLQENEANLATLHALRDLGLRISMDDFGTGYSSLNYLRSFPFDKIKIDRSFVADISTKPDCVAIIRAIASLGLSFGMTTVAEGVETADQMRRIRDEGCTDVQGYLISRPVPAPDILRLLDRQGAAAHVLQPASEALR</sequence>
<dbReference type="EMBL" id="QYBC01000011">
    <property type="protein sequence ID" value="RYB04188.1"/>
    <property type="molecule type" value="Genomic_DNA"/>
</dbReference>
<evidence type="ECO:0000259" key="2">
    <source>
        <dbReference type="PROSITE" id="PS50887"/>
    </source>
</evidence>
<reference evidence="3 4" key="1">
    <citation type="submission" date="2018-09" db="EMBL/GenBank/DDBJ databases">
        <authorList>
            <person name="Grouzdev D.S."/>
            <person name="Krutkina M.S."/>
        </authorList>
    </citation>
    <scope>NUCLEOTIDE SEQUENCE [LARGE SCALE GENOMIC DNA]</scope>
    <source>
        <strain evidence="3 4">RmlP001</strain>
    </source>
</reference>
<dbReference type="AlphaFoldDB" id="A0A4Q2RCD9"/>
<keyword evidence="4" id="KW-1185">Reference proteome</keyword>
<reference evidence="3 4" key="2">
    <citation type="submission" date="2019-02" db="EMBL/GenBank/DDBJ databases">
        <title>'Lichenibacterium ramalinii' gen. nov. sp. nov., 'Lichenibacterium minor' gen. nov. sp. nov.</title>
        <authorList>
            <person name="Pankratov T."/>
        </authorList>
    </citation>
    <scope>NUCLEOTIDE SEQUENCE [LARGE SCALE GENOMIC DNA]</scope>
    <source>
        <strain evidence="3 4">RmlP001</strain>
    </source>
</reference>
<dbReference type="InterPro" id="IPR043128">
    <property type="entry name" value="Rev_trsase/Diguanyl_cyclase"/>
</dbReference>
<dbReference type="InterPro" id="IPR035919">
    <property type="entry name" value="EAL_sf"/>
</dbReference>
<accession>A0A4Q2RCD9</accession>
<dbReference type="FunFam" id="3.20.20.450:FF:000001">
    <property type="entry name" value="Cyclic di-GMP phosphodiesterase yahA"/>
    <property type="match status" value="1"/>
</dbReference>
<evidence type="ECO:0000259" key="1">
    <source>
        <dbReference type="PROSITE" id="PS50883"/>
    </source>
</evidence>
<dbReference type="InterPro" id="IPR035965">
    <property type="entry name" value="PAS-like_dom_sf"/>
</dbReference>
<dbReference type="PROSITE" id="PS50883">
    <property type="entry name" value="EAL"/>
    <property type="match status" value="1"/>
</dbReference>
<dbReference type="Gene3D" id="3.20.20.450">
    <property type="entry name" value="EAL domain"/>
    <property type="match status" value="1"/>
</dbReference>
<dbReference type="SMART" id="SM00052">
    <property type="entry name" value="EAL"/>
    <property type="match status" value="1"/>
</dbReference>
<dbReference type="NCBIfam" id="TIGR00254">
    <property type="entry name" value="GGDEF"/>
    <property type="match status" value="1"/>
</dbReference>
<dbReference type="Pfam" id="PF00563">
    <property type="entry name" value="EAL"/>
    <property type="match status" value="1"/>
</dbReference>
<organism evidence="3 4">
    <name type="scientific">Lichenibacterium ramalinae</name>
    <dbReference type="NCBI Taxonomy" id="2316527"/>
    <lineage>
        <taxon>Bacteria</taxon>
        <taxon>Pseudomonadati</taxon>
        <taxon>Pseudomonadota</taxon>
        <taxon>Alphaproteobacteria</taxon>
        <taxon>Hyphomicrobiales</taxon>
        <taxon>Lichenihabitantaceae</taxon>
        <taxon>Lichenibacterium</taxon>
    </lineage>
</organism>
<dbReference type="Pfam" id="PF00990">
    <property type="entry name" value="GGDEF"/>
    <property type="match status" value="1"/>
</dbReference>
<name>A0A4Q2RCD9_9HYPH</name>
<comment type="caution">
    <text evidence="3">The sequence shown here is derived from an EMBL/GenBank/DDBJ whole genome shotgun (WGS) entry which is preliminary data.</text>
</comment>
<dbReference type="SMART" id="SM00267">
    <property type="entry name" value="GGDEF"/>
    <property type="match status" value="1"/>
</dbReference>
<dbReference type="Pfam" id="PF08448">
    <property type="entry name" value="PAS_4"/>
    <property type="match status" value="1"/>
</dbReference>
<dbReference type="Gene3D" id="3.30.70.270">
    <property type="match status" value="1"/>
</dbReference>
<proteinExistence type="predicted"/>
<gene>
    <name evidence="3" type="ORF">D3272_14345</name>
</gene>
<dbReference type="Gene3D" id="3.30.450.20">
    <property type="entry name" value="PAS domain"/>
    <property type="match status" value="1"/>
</dbReference>
<dbReference type="CDD" id="cd01948">
    <property type="entry name" value="EAL"/>
    <property type="match status" value="1"/>
</dbReference>
<dbReference type="Proteomes" id="UP000289411">
    <property type="component" value="Unassembled WGS sequence"/>
</dbReference>
<dbReference type="InterPro" id="IPR013656">
    <property type="entry name" value="PAS_4"/>
</dbReference>
<dbReference type="InterPro" id="IPR001633">
    <property type="entry name" value="EAL_dom"/>
</dbReference>
<dbReference type="SUPFAM" id="SSF55785">
    <property type="entry name" value="PYP-like sensor domain (PAS domain)"/>
    <property type="match status" value="1"/>
</dbReference>
<dbReference type="SUPFAM" id="SSF55073">
    <property type="entry name" value="Nucleotide cyclase"/>
    <property type="match status" value="1"/>
</dbReference>
<feature type="domain" description="EAL" evidence="1">
    <location>
        <begin position="323"/>
        <end position="573"/>
    </location>
</feature>
<protein>
    <submittedName>
        <fullName evidence="3">EAL domain-containing protein</fullName>
    </submittedName>
</protein>
<feature type="domain" description="GGDEF" evidence="2">
    <location>
        <begin position="181"/>
        <end position="314"/>
    </location>
</feature>
<dbReference type="InterPro" id="IPR029787">
    <property type="entry name" value="Nucleotide_cyclase"/>
</dbReference>